<evidence type="ECO:0000256" key="1">
    <source>
        <dbReference type="SAM" id="Phobius"/>
    </source>
</evidence>
<dbReference type="EMBL" id="CP042806">
    <property type="protein sequence ID" value="QEE30909.1"/>
    <property type="molecule type" value="Genomic_DNA"/>
</dbReference>
<accession>A0A5B9EGH2</accession>
<keyword evidence="3" id="KW-1185">Reference proteome</keyword>
<evidence type="ECO:0000313" key="3">
    <source>
        <dbReference type="Proteomes" id="UP000321820"/>
    </source>
</evidence>
<organism evidence="2 3">
    <name type="scientific">Terriglobus albidus</name>
    <dbReference type="NCBI Taxonomy" id="1592106"/>
    <lineage>
        <taxon>Bacteria</taxon>
        <taxon>Pseudomonadati</taxon>
        <taxon>Acidobacteriota</taxon>
        <taxon>Terriglobia</taxon>
        <taxon>Terriglobales</taxon>
        <taxon>Acidobacteriaceae</taxon>
        <taxon>Terriglobus</taxon>
    </lineage>
</organism>
<reference evidence="2 3" key="1">
    <citation type="submission" date="2019-08" db="EMBL/GenBank/DDBJ databases">
        <title>Complete genome sequence of Terriglobus albidus strain ORNL.</title>
        <authorList>
            <person name="Podar M."/>
        </authorList>
    </citation>
    <scope>NUCLEOTIDE SEQUENCE [LARGE SCALE GENOMIC DNA]</scope>
    <source>
        <strain evidence="2 3">ORNL</strain>
    </source>
</reference>
<evidence type="ECO:0000313" key="2">
    <source>
        <dbReference type="EMBL" id="QEE30909.1"/>
    </source>
</evidence>
<dbReference type="KEGG" id="talb:FTW19_24655"/>
<feature type="transmembrane region" description="Helical" evidence="1">
    <location>
        <begin position="175"/>
        <end position="198"/>
    </location>
</feature>
<evidence type="ECO:0008006" key="4">
    <source>
        <dbReference type="Google" id="ProtNLM"/>
    </source>
</evidence>
<feature type="transmembrane region" description="Helical" evidence="1">
    <location>
        <begin position="97"/>
        <end position="117"/>
    </location>
</feature>
<dbReference type="Proteomes" id="UP000321820">
    <property type="component" value="Chromosome"/>
</dbReference>
<name>A0A5B9EGH2_9BACT</name>
<keyword evidence="1" id="KW-1133">Transmembrane helix</keyword>
<sequence>MPTTEVQPLTVSGDGGSGGKRNLLFWMLCIAGCFQFAQGFSITLGPAFTLQDFAYGHVESPYRRRIFMEWVYRAFLHLHGTRVFHLGKRIMTPEQQVLFLTGFVASILMVVVTWTLIRQLLGRQTPWQWLSLAAIYMLDTHELLSFDIRAQFPYDLTTPVFFGTGLYALISRKRWLYYAAFLIGTLNRETTMFLPLLFVVCSLPEEFSLRQAWRQIRPLVLAEAAAQLVVWQLLVMWCERMTGGPGTGIVISWRNNLHIVSNPTHWPLFASTFGFLWIPLVLFHDRVSDTRLRRSAYLLPLWVAVMFYTGDPLEIRLYNEWIPYVTACLALIVSNSLLIVRRGNAAADRPAQAVEKMIAHS</sequence>
<feature type="transmembrane region" description="Helical" evidence="1">
    <location>
        <begin position="321"/>
        <end position="340"/>
    </location>
</feature>
<dbReference type="AlphaFoldDB" id="A0A5B9EGH2"/>
<feature type="transmembrane region" description="Helical" evidence="1">
    <location>
        <begin position="296"/>
        <end position="315"/>
    </location>
</feature>
<dbReference type="RefSeq" id="WP_147650204.1">
    <property type="nucleotide sequence ID" value="NZ_CP042806.1"/>
</dbReference>
<gene>
    <name evidence="2" type="ORF">FTW19_24655</name>
</gene>
<dbReference type="OrthoDB" id="112983at2"/>
<proteinExistence type="predicted"/>
<protein>
    <recommendedName>
        <fullName evidence="4">DUF2029 domain-containing protein</fullName>
    </recommendedName>
</protein>
<keyword evidence="1" id="KW-0812">Transmembrane</keyword>
<keyword evidence="1" id="KW-0472">Membrane</keyword>
<feature type="transmembrane region" description="Helical" evidence="1">
    <location>
        <begin position="23"/>
        <end position="44"/>
    </location>
</feature>
<feature type="transmembrane region" description="Helical" evidence="1">
    <location>
        <begin position="266"/>
        <end position="284"/>
    </location>
</feature>